<dbReference type="Proteomes" id="UP001201020">
    <property type="component" value="Chromosome"/>
</dbReference>
<dbReference type="Gene3D" id="1.10.10.10">
    <property type="entry name" value="Winged helix-like DNA-binding domain superfamily/Winged helix DNA-binding domain"/>
    <property type="match status" value="1"/>
</dbReference>
<protein>
    <submittedName>
        <fullName evidence="1">Winged helix-turn-helix domain-containing protein</fullName>
    </submittedName>
</protein>
<proteinExistence type="predicted"/>
<reference evidence="1" key="1">
    <citation type="journal article" date="2022" name="Nat. Microbiol.">
        <title>Unique mobile elements and scalable gene flow at the prokaryote-eukaryote boundary revealed by circularized Asgard archaea genomes.</title>
        <authorList>
            <person name="Wu F."/>
            <person name="Speth D.R."/>
            <person name="Philosof A."/>
            <person name="Cremiere A."/>
            <person name="Narayanan A."/>
            <person name="Barco R.A."/>
            <person name="Connon S.A."/>
            <person name="Amend J.P."/>
            <person name="Antoshechkin I.A."/>
            <person name="Orphan V.J."/>
        </authorList>
    </citation>
    <scope>NUCLEOTIDE SEQUENCE</scope>
    <source>
        <strain evidence="1">PM71</strain>
    </source>
</reference>
<dbReference type="InterPro" id="IPR011991">
    <property type="entry name" value="ArsR-like_HTH"/>
</dbReference>
<gene>
    <name evidence="1" type="ORF">K9W45_05365</name>
</gene>
<dbReference type="InterPro" id="IPR036390">
    <property type="entry name" value="WH_DNA-bd_sf"/>
</dbReference>
<dbReference type="SUPFAM" id="SSF52540">
    <property type="entry name" value="P-loop containing nucleoside triphosphate hydrolases"/>
    <property type="match status" value="1"/>
</dbReference>
<dbReference type="InterPro" id="IPR036388">
    <property type="entry name" value="WH-like_DNA-bd_sf"/>
</dbReference>
<dbReference type="CDD" id="cd00090">
    <property type="entry name" value="HTH_ARSR"/>
    <property type="match status" value="1"/>
</dbReference>
<evidence type="ECO:0000313" key="1">
    <source>
        <dbReference type="EMBL" id="UJG41893.1"/>
    </source>
</evidence>
<dbReference type="SUPFAM" id="SSF46785">
    <property type="entry name" value="Winged helix' DNA-binding domain"/>
    <property type="match status" value="1"/>
</dbReference>
<sequence length="409" mass="47119">MEIPENLRKFVKETIDRAKAIEFSSQDPFRAFGFQKNPFEQSVSFDEINILIEKGVINTNLSKIITLIADIDKSRQNNLFLDAVLFGYRGSGVSTLVEKAHILVKNEIEEMQNSIIIDAKEIVSSKDLNYQPTFSSRNIINEIAKYDIHDEEIPLVIIDHADYLIDFFVTFLESFKFRFPKTSVLFVFSYPAWIRLKSLITTINYTDQFYNSTLPAIELSPLDEKSIYEILSVRLSINGQIQQPFSPEIVEAISENSLLNLHNAIHLTSLICKECFYNGYDKAYIELVNDISSLLDYNSFNEFYNYSNEEDSSRVFLLTLITLKSIGLDIGISYEELVSNLNIQKTTISYHLSQLLKKNIIVKRTLNRKAYYKLNSALNTIADLYLITEFSKKERRVKLSSSTRQNEGL</sequence>
<organism evidence="1">
    <name type="scientific">Candidatus Heimdallarchaeum aukensis</name>
    <dbReference type="NCBI Taxonomy" id="2876573"/>
    <lineage>
        <taxon>Archaea</taxon>
        <taxon>Promethearchaeati</taxon>
        <taxon>Candidatus Heimdallarchaeota</taxon>
        <taxon>Candidatus Heimdallarchaeia (ex Rinke et al. 2021) (nom. nud.)</taxon>
        <taxon>Candidatus Heimdallarchaeales</taxon>
        <taxon>Candidatus Heimdallarchaeaceae</taxon>
        <taxon>Candidatus Heimdallarchaeum</taxon>
    </lineage>
</organism>
<dbReference type="AlphaFoldDB" id="A0A9Y1FMR7"/>
<accession>A0A9Y1FMR7</accession>
<dbReference type="InterPro" id="IPR027417">
    <property type="entry name" value="P-loop_NTPase"/>
</dbReference>
<name>A0A9Y1FMR7_9ARCH</name>
<dbReference type="EMBL" id="CP084166">
    <property type="protein sequence ID" value="UJG41893.1"/>
    <property type="molecule type" value="Genomic_DNA"/>
</dbReference>